<feature type="domain" description="NADP-dependent oxidoreductase" evidence="7">
    <location>
        <begin position="17"/>
        <end position="295"/>
    </location>
</feature>
<dbReference type="PANTHER" id="PTHR11732">
    <property type="entry name" value="ALDO/KETO REDUCTASE"/>
    <property type="match status" value="1"/>
</dbReference>
<name>A0ABD3T3K7_SINWO</name>
<dbReference type="InterPro" id="IPR023210">
    <property type="entry name" value="NADP_OxRdtase_dom"/>
</dbReference>
<feature type="active site" description="Proton donor" evidence="4">
    <location>
        <position position="50"/>
    </location>
</feature>
<evidence type="ECO:0000256" key="3">
    <source>
        <dbReference type="ARBA" id="ARBA00023002"/>
    </source>
</evidence>
<dbReference type="PRINTS" id="PR00069">
    <property type="entry name" value="ALDKETRDTASE"/>
</dbReference>
<evidence type="ECO:0000313" key="8">
    <source>
        <dbReference type="EMBL" id="KAL3831499.1"/>
    </source>
</evidence>
<evidence type="ECO:0000256" key="2">
    <source>
        <dbReference type="ARBA" id="ARBA00022857"/>
    </source>
</evidence>
<evidence type="ECO:0000259" key="7">
    <source>
        <dbReference type="Pfam" id="PF00248"/>
    </source>
</evidence>
<keyword evidence="9" id="KW-1185">Reference proteome</keyword>
<feature type="site" description="Lowers pKa of active site Tyr" evidence="6">
    <location>
        <position position="79"/>
    </location>
</feature>
<evidence type="ECO:0000256" key="6">
    <source>
        <dbReference type="PIRSR" id="PIRSR000097-3"/>
    </source>
</evidence>
<dbReference type="Proteomes" id="UP001634394">
    <property type="component" value="Unassembled WGS sequence"/>
</dbReference>
<dbReference type="PROSITE" id="PS00063">
    <property type="entry name" value="ALDOKETO_REDUCTASE_3"/>
    <property type="match status" value="1"/>
</dbReference>
<dbReference type="FunFam" id="3.20.20.100:FF:000006">
    <property type="entry name" value="Aldo-keto reductase family 1 member A1"/>
    <property type="match status" value="1"/>
</dbReference>
<protein>
    <recommendedName>
        <fullName evidence="7">NADP-dependent oxidoreductase domain-containing protein</fullName>
    </recommendedName>
</protein>
<dbReference type="InterPro" id="IPR020471">
    <property type="entry name" value="AKR"/>
</dbReference>
<keyword evidence="2" id="KW-0521">NADP</keyword>
<gene>
    <name evidence="8" type="ORF">ACJMK2_023240</name>
</gene>
<organism evidence="8 9">
    <name type="scientific">Sinanodonta woodiana</name>
    <name type="common">Chinese pond mussel</name>
    <name type="synonym">Anodonta woodiana</name>
    <dbReference type="NCBI Taxonomy" id="1069815"/>
    <lineage>
        <taxon>Eukaryota</taxon>
        <taxon>Metazoa</taxon>
        <taxon>Spiralia</taxon>
        <taxon>Lophotrochozoa</taxon>
        <taxon>Mollusca</taxon>
        <taxon>Bivalvia</taxon>
        <taxon>Autobranchia</taxon>
        <taxon>Heteroconchia</taxon>
        <taxon>Palaeoheterodonta</taxon>
        <taxon>Unionida</taxon>
        <taxon>Unionoidea</taxon>
        <taxon>Unionidae</taxon>
        <taxon>Unioninae</taxon>
        <taxon>Sinanodonta</taxon>
    </lineage>
</organism>
<accession>A0ABD3T3K7</accession>
<proteinExistence type="inferred from homology"/>
<dbReference type="InterPro" id="IPR018170">
    <property type="entry name" value="Aldo/ket_reductase_CS"/>
</dbReference>
<dbReference type="PROSITE" id="PS00062">
    <property type="entry name" value="ALDOKETO_REDUCTASE_2"/>
    <property type="match status" value="1"/>
</dbReference>
<dbReference type="Pfam" id="PF00248">
    <property type="entry name" value="Aldo_ket_red"/>
    <property type="match status" value="1"/>
</dbReference>
<dbReference type="InterPro" id="IPR036812">
    <property type="entry name" value="NAD(P)_OxRdtase_dom_sf"/>
</dbReference>
<sequence>MEKKTLALNNGVHMPLLGLGTWQSTPDQVKDAVRAALDNGYRHIDTAWNYKNEAAIGEVLEEYFKSGKLKRNDIFITTKLPMIHMEPKRVKASLDESLKSLKLQYVDLYLIHAPMSMKDKGDGSIFPVDENGKFMIAHHDLVQVWKLLEELVDEGKAKSIGLSNFNSKQIERIVTNARIIPVTNQVECHIYLQQKELQKFCEDRGIKLTSYSTLGSPGRPAILTAEGDHANALEDPVTCQIAKKHKKTPAQVLLRNMVQRGIFVIPKSVTPARILENSQIFDFQLTDEEMKAMASQDRKQRIFLLKMLEDHPEYPYGISY</sequence>
<dbReference type="GO" id="GO:0016491">
    <property type="term" value="F:oxidoreductase activity"/>
    <property type="evidence" value="ECO:0007669"/>
    <property type="project" value="UniProtKB-KW"/>
</dbReference>
<evidence type="ECO:0000256" key="5">
    <source>
        <dbReference type="PIRSR" id="PIRSR000097-2"/>
    </source>
</evidence>
<comment type="similarity">
    <text evidence="1">Belongs to the aldo/keto reductase family.</text>
</comment>
<dbReference type="EMBL" id="JBJQND010000019">
    <property type="protein sequence ID" value="KAL3831499.1"/>
    <property type="molecule type" value="Genomic_DNA"/>
</dbReference>
<evidence type="ECO:0000256" key="4">
    <source>
        <dbReference type="PIRSR" id="PIRSR000097-1"/>
    </source>
</evidence>
<evidence type="ECO:0000256" key="1">
    <source>
        <dbReference type="ARBA" id="ARBA00007905"/>
    </source>
</evidence>
<evidence type="ECO:0000313" key="9">
    <source>
        <dbReference type="Proteomes" id="UP001634394"/>
    </source>
</evidence>
<dbReference type="Gene3D" id="3.20.20.100">
    <property type="entry name" value="NADP-dependent oxidoreductase domain"/>
    <property type="match status" value="1"/>
</dbReference>
<dbReference type="AlphaFoldDB" id="A0ABD3T3K7"/>
<dbReference type="PIRSF" id="PIRSF000097">
    <property type="entry name" value="AKR"/>
    <property type="match status" value="1"/>
</dbReference>
<dbReference type="PROSITE" id="PS00798">
    <property type="entry name" value="ALDOKETO_REDUCTASE_1"/>
    <property type="match status" value="1"/>
</dbReference>
<feature type="binding site" evidence="5">
    <location>
        <position position="112"/>
    </location>
    <ligand>
        <name>substrate</name>
    </ligand>
</feature>
<dbReference type="SUPFAM" id="SSF51430">
    <property type="entry name" value="NAD(P)-linked oxidoreductase"/>
    <property type="match status" value="1"/>
</dbReference>
<keyword evidence="3" id="KW-0560">Oxidoreductase</keyword>
<comment type="caution">
    <text evidence="8">The sequence shown here is derived from an EMBL/GenBank/DDBJ whole genome shotgun (WGS) entry which is preliminary data.</text>
</comment>
<reference evidence="8 9" key="1">
    <citation type="submission" date="2024-11" db="EMBL/GenBank/DDBJ databases">
        <title>Chromosome-level genome assembly of the freshwater bivalve Anodonta woodiana.</title>
        <authorList>
            <person name="Chen X."/>
        </authorList>
    </citation>
    <scope>NUCLEOTIDE SEQUENCE [LARGE SCALE GENOMIC DNA]</scope>
    <source>
        <strain evidence="8">MN2024</strain>
        <tissue evidence="8">Gills</tissue>
    </source>
</reference>